<dbReference type="Proteomes" id="UP000079169">
    <property type="component" value="Unplaced"/>
</dbReference>
<proteinExistence type="inferred from homology"/>
<name>A0A3Q0J4N2_DIACI</name>
<evidence type="ECO:0000313" key="4">
    <source>
        <dbReference type="Proteomes" id="UP000079169"/>
    </source>
</evidence>
<dbReference type="InterPro" id="IPR002634">
    <property type="entry name" value="BolA"/>
</dbReference>
<evidence type="ECO:0000256" key="3">
    <source>
        <dbReference type="SAM" id="SignalP"/>
    </source>
</evidence>
<dbReference type="PANTHER" id="PTHR46229">
    <property type="entry name" value="BOLA TRANSCRIPTION REGULATOR"/>
    <property type="match status" value="1"/>
</dbReference>
<sequence length="334" mass="39291">MNLLTRIIFSFCLLINIGLICNAQKTEVVESTTLDFRDQPHLFFDAIYNDIYPKLIKVFEPVYLNITEDHHYDAYLTHMGVRKARRPRFIRLKIVSHKFDTVPTEDRHAMVHEALRDEMLKREAGCAIDIHADTPEEWNDFRANNDFDEISGKPDLRLRAAKTTPVSVKDVKLRDKIYNYIAKHFSPTVLHVVDSKKMHPIDNDNPAFDVLIVSNHFNNLTITQRTMLMHDYLRDFINEGVQFRLHALQSPEEVWPDRFNEDGFEANRLIPVHNVREHLNVYKEYVPPPTHVVELNHLMANKLSIIDEAKRKIREEDLKLLREYDKKKKQTEVG</sequence>
<evidence type="ECO:0000256" key="2">
    <source>
        <dbReference type="RuleBase" id="RU003860"/>
    </source>
</evidence>
<dbReference type="InterPro" id="IPR036065">
    <property type="entry name" value="BolA-like_sf"/>
</dbReference>
<dbReference type="Pfam" id="PF01722">
    <property type="entry name" value="BolA"/>
    <property type="match status" value="2"/>
</dbReference>
<comment type="similarity">
    <text evidence="1 2">Belongs to the BolA/IbaG family.</text>
</comment>
<dbReference type="SUPFAM" id="SSF82657">
    <property type="entry name" value="BolA-like"/>
    <property type="match status" value="2"/>
</dbReference>
<feature type="signal peptide" evidence="3">
    <location>
        <begin position="1"/>
        <end position="23"/>
    </location>
</feature>
<dbReference type="AlphaFoldDB" id="A0A3Q0J4N2"/>
<feature type="chain" id="PRO_5017957412" evidence="3">
    <location>
        <begin position="24"/>
        <end position="334"/>
    </location>
</feature>
<dbReference type="GeneID" id="103514828"/>
<dbReference type="PANTHER" id="PTHR46229:SF2">
    <property type="entry name" value="BOLA-LIKE PROTEIN 1"/>
    <property type="match status" value="1"/>
</dbReference>
<evidence type="ECO:0000313" key="5">
    <source>
        <dbReference type="RefSeq" id="XP_026683447.1"/>
    </source>
</evidence>
<evidence type="ECO:0000256" key="1">
    <source>
        <dbReference type="ARBA" id="ARBA00005578"/>
    </source>
</evidence>
<accession>A0A3Q0J4N2</accession>
<dbReference type="RefSeq" id="XP_026683447.1">
    <property type="nucleotide sequence ID" value="XM_026827646.1"/>
</dbReference>
<dbReference type="InterPro" id="IPR050961">
    <property type="entry name" value="BolA/IbaG_stress_morph_reg"/>
</dbReference>
<protein>
    <submittedName>
        <fullName evidence="5">Uncharacterized protein LOC103514828 isoform X5</fullName>
    </submittedName>
</protein>
<keyword evidence="3" id="KW-0732">Signal</keyword>
<gene>
    <name evidence="5" type="primary">LOC103514828</name>
</gene>
<dbReference type="Gene3D" id="3.30.300.90">
    <property type="entry name" value="BolA-like"/>
    <property type="match status" value="2"/>
</dbReference>
<reference evidence="5" key="1">
    <citation type="submission" date="2025-08" db="UniProtKB">
        <authorList>
            <consortium name="RefSeq"/>
        </authorList>
    </citation>
    <scope>IDENTIFICATION</scope>
</reference>
<organism evidence="4 5">
    <name type="scientific">Diaphorina citri</name>
    <name type="common">Asian citrus psyllid</name>
    <dbReference type="NCBI Taxonomy" id="121845"/>
    <lineage>
        <taxon>Eukaryota</taxon>
        <taxon>Metazoa</taxon>
        <taxon>Ecdysozoa</taxon>
        <taxon>Arthropoda</taxon>
        <taxon>Hexapoda</taxon>
        <taxon>Insecta</taxon>
        <taxon>Pterygota</taxon>
        <taxon>Neoptera</taxon>
        <taxon>Paraneoptera</taxon>
        <taxon>Hemiptera</taxon>
        <taxon>Sternorrhyncha</taxon>
        <taxon>Psylloidea</taxon>
        <taxon>Psyllidae</taxon>
        <taxon>Diaphorininae</taxon>
        <taxon>Diaphorina</taxon>
    </lineage>
</organism>
<keyword evidence="4" id="KW-1185">Reference proteome</keyword>